<dbReference type="PANTHER" id="PTHR47985">
    <property type="entry name" value="OS07G0668900 PROTEIN"/>
    <property type="match status" value="1"/>
</dbReference>
<accession>A0ABQ7Y1V8</accession>
<protein>
    <submittedName>
        <fullName evidence="4">Uncharacterized protein</fullName>
    </submittedName>
</protein>
<feature type="non-terminal residue" evidence="4">
    <location>
        <position position="219"/>
    </location>
</feature>
<proteinExistence type="predicted"/>
<dbReference type="EMBL" id="JAGKQM010000019">
    <property type="protein sequence ID" value="KAH0861704.1"/>
    <property type="molecule type" value="Genomic_DNA"/>
</dbReference>
<keyword evidence="2" id="KW-0418">Kinase</keyword>
<dbReference type="SUPFAM" id="SSF56112">
    <property type="entry name" value="Protein kinase-like (PK-like)"/>
    <property type="match status" value="1"/>
</dbReference>
<dbReference type="PANTHER" id="PTHR47985:SF2">
    <property type="entry name" value="SERINE_THREONINE-PROTEIN KINASE PBL7-RELATED"/>
    <property type="match status" value="1"/>
</dbReference>
<reference evidence="4 5" key="1">
    <citation type="submission" date="2021-05" db="EMBL/GenBank/DDBJ databases">
        <title>Genome Assembly of Synthetic Allotetraploid Brassica napus Reveals Homoeologous Exchanges between Subgenomes.</title>
        <authorList>
            <person name="Davis J.T."/>
        </authorList>
    </citation>
    <scope>NUCLEOTIDE SEQUENCE [LARGE SCALE GENOMIC DNA]</scope>
    <source>
        <strain evidence="5">cv. Da-Ae</strain>
        <tissue evidence="4">Seedling</tissue>
    </source>
</reference>
<organism evidence="4 5">
    <name type="scientific">Brassica napus</name>
    <name type="common">Rape</name>
    <dbReference type="NCBI Taxonomy" id="3708"/>
    <lineage>
        <taxon>Eukaryota</taxon>
        <taxon>Viridiplantae</taxon>
        <taxon>Streptophyta</taxon>
        <taxon>Embryophyta</taxon>
        <taxon>Tracheophyta</taxon>
        <taxon>Spermatophyta</taxon>
        <taxon>Magnoliopsida</taxon>
        <taxon>eudicotyledons</taxon>
        <taxon>Gunneridae</taxon>
        <taxon>Pentapetalae</taxon>
        <taxon>rosids</taxon>
        <taxon>malvids</taxon>
        <taxon>Brassicales</taxon>
        <taxon>Brassicaceae</taxon>
        <taxon>Brassiceae</taxon>
        <taxon>Brassica</taxon>
    </lineage>
</organism>
<keyword evidence="2" id="KW-0723">Serine/threonine-protein kinase</keyword>
<gene>
    <name evidence="4" type="ORF">HID58_089965</name>
</gene>
<dbReference type="Proteomes" id="UP000824890">
    <property type="component" value="Unassembled WGS sequence"/>
</dbReference>
<name>A0ABQ7Y1V8_BRANA</name>
<dbReference type="Gene3D" id="3.30.200.20">
    <property type="entry name" value="Phosphorylase Kinase, domain 1"/>
    <property type="match status" value="1"/>
</dbReference>
<keyword evidence="3" id="KW-0472">Membrane</keyword>
<comment type="caution">
    <text evidence="4">The sequence shown here is derived from an EMBL/GenBank/DDBJ whole genome shotgun (WGS) entry which is preliminary data.</text>
</comment>
<keyword evidence="5" id="KW-1185">Reference proteome</keyword>
<evidence type="ECO:0000256" key="2">
    <source>
        <dbReference type="ARBA" id="ARBA00022527"/>
    </source>
</evidence>
<evidence type="ECO:0000313" key="4">
    <source>
        <dbReference type="EMBL" id="KAH0861704.1"/>
    </source>
</evidence>
<evidence type="ECO:0000256" key="1">
    <source>
        <dbReference type="ARBA" id="ARBA00004370"/>
    </source>
</evidence>
<dbReference type="InterPro" id="IPR011009">
    <property type="entry name" value="Kinase-like_dom_sf"/>
</dbReference>
<keyword evidence="2" id="KW-0808">Transferase</keyword>
<comment type="subcellular location">
    <subcellularLocation>
        <location evidence="1">Membrane</location>
    </subcellularLocation>
</comment>
<evidence type="ECO:0000313" key="5">
    <source>
        <dbReference type="Proteomes" id="UP000824890"/>
    </source>
</evidence>
<evidence type="ECO:0000256" key="3">
    <source>
        <dbReference type="ARBA" id="ARBA00023136"/>
    </source>
</evidence>
<sequence>MTQKKKRKVQRMAYPYFQSSGLSSKKIEKLMGWIPCSGKRSKRRRNIDEKLSRTCSVSTSGEKSKARSLVSGSKSRGSDNVVAQKFTFSELATATRSYRKECLIGEGGFGRVYKGYLAGTSQLMGWIPCSGKSFKRRRNIIDENHASSHLLGFEMLQYFSRDDYYPKLSDFGLAKPGPQPKLRPVIADVVTALTYLASQTFVPMAQPAKAPFSHLGLHL</sequence>